<keyword evidence="2" id="KW-1185">Reference proteome</keyword>
<evidence type="ECO:0000313" key="1">
    <source>
        <dbReference type="EMBL" id="TIH31224.1"/>
    </source>
</evidence>
<gene>
    <name evidence="1" type="ORF">D4765_16630</name>
</gene>
<protein>
    <submittedName>
        <fullName evidence="1">Uncharacterized protein</fullName>
    </submittedName>
</protein>
<accession>A0A4V4RDS7</accession>
<evidence type="ECO:0000313" key="2">
    <source>
        <dbReference type="Proteomes" id="UP000306192"/>
    </source>
</evidence>
<reference evidence="1 2" key="1">
    <citation type="journal article" date="2019" name="Microorganisms">
        <title>Systematic Affiliation and Genome Analysis of Subtercola vilae DB165(T) with Particular Emphasis on Cold Adaptation of an Isolate from a High-Altitude Cold Volcano Lake.</title>
        <authorList>
            <person name="Villalobos A.S."/>
            <person name="Wiese J."/>
            <person name="Imhoff J.F."/>
            <person name="Dorador C."/>
            <person name="Keller A."/>
            <person name="Hentschel U."/>
        </authorList>
    </citation>
    <scope>NUCLEOTIDE SEQUENCE [LARGE SCALE GENOMIC DNA]</scope>
    <source>
        <strain evidence="1 2">DB165</strain>
    </source>
</reference>
<organism evidence="1 2">
    <name type="scientific">Subtercola vilae</name>
    <dbReference type="NCBI Taxonomy" id="2056433"/>
    <lineage>
        <taxon>Bacteria</taxon>
        <taxon>Bacillati</taxon>
        <taxon>Actinomycetota</taxon>
        <taxon>Actinomycetes</taxon>
        <taxon>Micrococcales</taxon>
        <taxon>Microbacteriaceae</taxon>
        <taxon>Subtercola</taxon>
    </lineage>
</organism>
<dbReference type="Proteomes" id="UP000306192">
    <property type="component" value="Unassembled WGS sequence"/>
</dbReference>
<dbReference type="AlphaFoldDB" id="A0A4V4RDS7"/>
<name>A0A4V4RDS7_9MICO</name>
<proteinExistence type="predicted"/>
<dbReference type="EMBL" id="QYRT01000046">
    <property type="protein sequence ID" value="TIH31224.1"/>
    <property type="molecule type" value="Genomic_DNA"/>
</dbReference>
<comment type="caution">
    <text evidence="1">The sequence shown here is derived from an EMBL/GenBank/DDBJ whole genome shotgun (WGS) entry which is preliminary data.</text>
</comment>
<sequence length="262" mass="28446">MGVVSDGEWIRGRLRGWGRVGSVIPHGLDAYARVFHPARIFRVGFGFNDDAAPRRTVIEHAVPGRDVGESLCAWAEAARHLGRVMHPLAQWSSISGAAIGASVDLENGWRLDAPRDGRPEPELLARLVQAVLATDPPSRTVSVGVWNGWGTHPDDAWALRNGERLRLPGREYVVFAARLGDLADAAWADGAGIGRKWGMGPMPQLVWPSGREWCIASEIDWNSTIVGGSRGLIERILSAPEVEALEVAIDDDLSSEGDTLNR</sequence>